<feature type="transmembrane region" description="Helical" evidence="6">
    <location>
        <begin position="53"/>
        <end position="74"/>
    </location>
</feature>
<dbReference type="Proteomes" id="UP000178815">
    <property type="component" value="Unassembled WGS sequence"/>
</dbReference>
<dbReference type="InterPro" id="IPR032816">
    <property type="entry name" value="VTT_dom"/>
</dbReference>
<evidence type="ECO:0000256" key="5">
    <source>
        <dbReference type="ARBA" id="ARBA00023136"/>
    </source>
</evidence>
<gene>
    <name evidence="8" type="ORF">A2678_00470</name>
</gene>
<keyword evidence="5 6" id="KW-0472">Membrane</keyword>
<dbReference type="PANTHER" id="PTHR42709:SF6">
    <property type="entry name" value="UNDECAPRENYL PHOSPHATE TRANSPORTER A"/>
    <property type="match status" value="1"/>
</dbReference>
<dbReference type="PANTHER" id="PTHR42709">
    <property type="entry name" value="ALKALINE PHOSPHATASE LIKE PROTEIN"/>
    <property type="match status" value="1"/>
</dbReference>
<accession>A0A1F6CIQ8</accession>
<protein>
    <recommendedName>
        <fullName evidence="7">VTT domain-containing protein</fullName>
    </recommendedName>
</protein>
<dbReference type="GO" id="GO:0005886">
    <property type="term" value="C:plasma membrane"/>
    <property type="evidence" value="ECO:0007669"/>
    <property type="project" value="UniProtKB-SubCell"/>
</dbReference>
<dbReference type="STRING" id="1798481.A2678_00470"/>
<sequence>MFPPPFLIHLIDGAIGSSVLLSLAIILGTFVLEDPTVVIVGVLASDGVISLPLAIVSLYTGVILGDIVFYYIGWLASTHPKLHQYVDHDYVATFRAWLESRYVLTIFSARFIPGSRFPTYAASGFLRSPFSTFVLTAIVATSIWTTVLFFISYWFGSVTGEWFAKERWIIAIVFILVLFLVARYNLLRLRKVKQKGTDILGA</sequence>
<keyword evidence="3 6" id="KW-0812">Transmembrane</keyword>
<evidence type="ECO:0000256" key="3">
    <source>
        <dbReference type="ARBA" id="ARBA00022692"/>
    </source>
</evidence>
<evidence type="ECO:0000256" key="4">
    <source>
        <dbReference type="ARBA" id="ARBA00022989"/>
    </source>
</evidence>
<reference evidence="8 9" key="1">
    <citation type="journal article" date="2016" name="Nat. Commun.">
        <title>Thousands of microbial genomes shed light on interconnected biogeochemical processes in an aquifer system.</title>
        <authorList>
            <person name="Anantharaman K."/>
            <person name="Brown C.T."/>
            <person name="Hug L.A."/>
            <person name="Sharon I."/>
            <person name="Castelle C.J."/>
            <person name="Probst A.J."/>
            <person name="Thomas B.C."/>
            <person name="Singh A."/>
            <person name="Wilkins M.J."/>
            <person name="Karaoz U."/>
            <person name="Brodie E.L."/>
            <person name="Williams K.H."/>
            <person name="Hubbard S.S."/>
            <person name="Banfield J.F."/>
        </authorList>
    </citation>
    <scope>NUCLEOTIDE SEQUENCE [LARGE SCALE GENOMIC DNA]</scope>
</reference>
<proteinExistence type="predicted"/>
<keyword evidence="2" id="KW-1003">Cell membrane</keyword>
<feature type="domain" description="VTT" evidence="7">
    <location>
        <begin position="36"/>
        <end position="152"/>
    </location>
</feature>
<dbReference type="EMBL" id="MFKU01000007">
    <property type="protein sequence ID" value="OGG48841.1"/>
    <property type="molecule type" value="Genomic_DNA"/>
</dbReference>
<evidence type="ECO:0000313" key="9">
    <source>
        <dbReference type="Proteomes" id="UP000178815"/>
    </source>
</evidence>
<evidence type="ECO:0000256" key="6">
    <source>
        <dbReference type="SAM" id="Phobius"/>
    </source>
</evidence>
<feature type="transmembrane region" description="Helical" evidence="6">
    <location>
        <begin position="168"/>
        <end position="186"/>
    </location>
</feature>
<feature type="transmembrane region" description="Helical" evidence="6">
    <location>
        <begin position="133"/>
        <end position="156"/>
    </location>
</feature>
<evidence type="ECO:0000256" key="2">
    <source>
        <dbReference type="ARBA" id="ARBA00022475"/>
    </source>
</evidence>
<evidence type="ECO:0000313" key="8">
    <source>
        <dbReference type="EMBL" id="OGG48841.1"/>
    </source>
</evidence>
<feature type="transmembrane region" description="Helical" evidence="6">
    <location>
        <begin position="94"/>
        <end position="112"/>
    </location>
</feature>
<dbReference type="AlphaFoldDB" id="A0A1F6CIQ8"/>
<organism evidence="8 9">
    <name type="scientific">Candidatus Kaiserbacteria bacterium RIFCSPHIGHO2_01_FULL_53_31</name>
    <dbReference type="NCBI Taxonomy" id="1798481"/>
    <lineage>
        <taxon>Bacteria</taxon>
        <taxon>Candidatus Kaiseribacteriota</taxon>
    </lineage>
</organism>
<dbReference type="InterPro" id="IPR051311">
    <property type="entry name" value="DedA_domain"/>
</dbReference>
<evidence type="ECO:0000256" key="1">
    <source>
        <dbReference type="ARBA" id="ARBA00004651"/>
    </source>
</evidence>
<keyword evidence="4 6" id="KW-1133">Transmembrane helix</keyword>
<evidence type="ECO:0000259" key="7">
    <source>
        <dbReference type="Pfam" id="PF09335"/>
    </source>
</evidence>
<name>A0A1F6CIQ8_9BACT</name>
<comment type="caution">
    <text evidence="8">The sequence shown here is derived from an EMBL/GenBank/DDBJ whole genome shotgun (WGS) entry which is preliminary data.</text>
</comment>
<comment type="subcellular location">
    <subcellularLocation>
        <location evidence="1">Cell membrane</location>
        <topology evidence="1">Multi-pass membrane protein</topology>
    </subcellularLocation>
</comment>
<dbReference type="Pfam" id="PF09335">
    <property type="entry name" value="VTT_dom"/>
    <property type="match status" value="1"/>
</dbReference>
<feature type="transmembrane region" description="Helical" evidence="6">
    <location>
        <begin position="6"/>
        <end position="32"/>
    </location>
</feature>